<evidence type="ECO:0008006" key="4">
    <source>
        <dbReference type="Google" id="ProtNLM"/>
    </source>
</evidence>
<evidence type="ECO:0000313" key="2">
    <source>
        <dbReference type="EMBL" id="CAF4697078.1"/>
    </source>
</evidence>
<dbReference type="EMBL" id="CAJOBR010002670">
    <property type="protein sequence ID" value="CAF4697078.1"/>
    <property type="molecule type" value="Genomic_DNA"/>
</dbReference>
<proteinExistence type="predicted"/>
<gene>
    <name evidence="1" type="ORF">HFQ381_LOCUS27921</name>
    <name evidence="2" type="ORF">QYT958_LOCUS17550</name>
</gene>
<dbReference type="AlphaFoldDB" id="A0A821I767"/>
<dbReference type="Proteomes" id="UP000663848">
    <property type="component" value="Unassembled WGS sequence"/>
</dbReference>
<evidence type="ECO:0000313" key="3">
    <source>
        <dbReference type="Proteomes" id="UP000663848"/>
    </source>
</evidence>
<evidence type="ECO:0000313" key="1">
    <source>
        <dbReference type="EMBL" id="CAF4503142.1"/>
    </source>
</evidence>
<dbReference type="Proteomes" id="UP000663851">
    <property type="component" value="Unassembled WGS sequence"/>
</dbReference>
<accession>A0A821I767</accession>
<organism evidence="2 3">
    <name type="scientific">Rotaria socialis</name>
    <dbReference type="NCBI Taxonomy" id="392032"/>
    <lineage>
        <taxon>Eukaryota</taxon>
        <taxon>Metazoa</taxon>
        <taxon>Spiralia</taxon>
        <taxon>Gnathifera</taxon>
        <taxon>Rotifera</taxon>
        <taxon>Eurotatoria</taxon>
        <taxon>Bdelloidea</taxon>
        <taxon>Philodinida</taxon>
        <taxon>Philodinidae</taxon>
        <taxon>Rotaria</taxon>
    </lineage>
</organism>
<dbReference type="EMBL" id="CAJOBO010003782">
    <property type="protein sequence ID" value="CAF4503142.1"/>
    <property type="molecule type" value="Genomic_DNA"/>
</dbReference>
<protein>
    <recommendedName>
        <fullName evidence="4">Reverse transcriptase domain-containing protein</fullName>
    </recommendedName>
</protein>
<sequence length="339" mass="38849">MTRESKVDIPKHKNAQWQKFLSNIQMSFDKSDKAFRTHLSRIYKSRSLPFYKLSKGTKIVSKQEGITNELFQYYSEQLKVPAVNYCNEHEGQINRKYKELVNRLSALNDNIEKTSTAEITCIIKILKPKKSTGFDSVSNVIIKKLPPTYIECRYPDDWKIAKIITRNKLKSSILKCEKICPISLLATHSKLVEKLLLLRIRHWAATNRLVTPEQSGFRPKCLLPTPVLSIYQEAKNNMVANILTLALYVCKLEAMGLPQDSSLSPYLLIVFHADLTNYLGAHSCHLFGDDLCLLIKSPTMKKLGSMIDQLENEGTRVCNQVFMYSKKWKQSLNVSKTVL</sequence>
<name>A0A821I767_9BILA</name>
<comment type="caution">
    <text evidence="2">The sequence shown here is derived from an EMBL/GenBank/DDBJ whole genome shotgun (WGS) entry which is preliminary data.</text>
</comment>
<dbReference type="PANTHER" id="PTHR36688:SF1">
    <property type="entry name" value="ENDONUCLEASE_EXONUCLEASE_PHOSPHATASE DOMAIN-CONTAINING PROTEIN"/>
    <property type="match status" value="1"/>
</dbReference>
<dbReference type="PANTHER" id="PTHR36688">
    <property type="entry name" value="ENDO/EXONUCLEASE/PHOSPHATASE DOMAIN-CONTAINING PROTEIN"/>
    <property type="match status" value="1"/>
</dbReference>
<dbReference type="InterPro" id="IPR052560">
    <property type="entry name" value="RdDP_mobile_element"/>
</dbReference>
<reference evidence="2" key="1">
    <citation type="submission" date="2021-02" db="EMBL/GenBank/DDBJ databases">
        <authorList>
            <person name="Nowell W R."/>
        </authorList>
    </citation>
    <scope>NUCLEOTIDE SEQUENCE</scope>
</reference>